<reference evidence="1 2" key="1">
    <citation type="submission" date="2018-02" db="EMBL/GenBank/DDBJ databases">
        <authorList>
            <person name="Dubost A."/>
        </authorList>
    </citation>
    <scope>NUCLEOTIDE SEQUENCE [LARGE SCALE GENOMIC DNA]</scope>
    <source>
        <strain evidence="2">JV551A3</strain>
    </source>
</reference>
<accession>A0AAQ1PBH0</accession>
<keyword evidence="2" id="KW-1185">Reference proteome</keyword>
<organism evidence="1 2">
    <name type="scientific">Pseudomonas inefficax</name>
    <dbReference type="NCBI Taxonomy" id="2078786"/>
    <lineage>
        <taxon>Bacteria</taxon>
        <taxon>Pseudomonadati</taxon>
        <taxon>Pseudomonadota</taxon>
        <taxon>Gammaproteobacteria</taxon>
        <taxon>Pseudomonadales</taxon>
        <taxon>Pseudomonadaceae</taxon>
        <taxon>Pseudomonas</taxon>
    </lineage>
</organism>
<sequence length="66" mass="7438">MAEMGRGWTYAVVSQRSYPLAYQLFLANDTRTTLFLPVTLLGFFGAGRKTNEDYTPKTSNMAQILI</sequence>
<evidence type="ECO:0000313" key="1">
    <source>
        <dbReference type="EMBL" id="SPO62029.1"/>
    </source>
</evidence>
<gene>
    <name evidence="1" type="ORF">JV551A3_V1_1640105</name>
</gene>
<evidence type="ECO:0000313" key="2">
    <source>
        <dbReference type="Proteomes" id="UP000294335"/>
    </source>
</evidence>
<dbReference type="AlphaFoldDB" id="A0AAQ1PBH0"/>
<name>A0AAQ1PBH0_9PSED</name>
<proteinExistence type="predicted"/>
<dbReference type="Proteomes" id="UP000294335">
    <property type="component" value="Unassembled WGS sequence"/>
</dbReference>
<dbReference type="EMBL" id="OPYN01000164">
    <property type="protein sequence ID" value="SPO62029.1"/>
    <property type="molecule type" value="Genomic_DNA"/>
</dbReference>
<comment type="caution">
    <text evidence="1">The sequence shown here is derived from an EMBL/GenBank/DDBJ whole genome shotgun (WGS) entry which is preliminary data.</text>
</comment>
<protein>
    <submittedName>
        <fullName evidence="1">Uncharacterized protein</fullName>
    </submittedName>
</protein>